<proteinExistence type="inferred from homology"/>
<accession>A0ABW0Q2G7</accession>
<sequence>MYKAAGLAAALAVSLLGVAPIGAAIAQDAAANPTLTQDPGNPSQARHWVTYDAGAGAYRVDPSASGDTIGWSAAKAAKAADGALICFTAESEEFDWDVVLVNPSMRRAAEAAGVELLLLNNQYPSTTKPIENADICVQRGADLVVSFNVFSEIAPAIMTKYNEAKIPVIAMDVAHPGSVFYGADNCKTGALAAQFALQWAKDKNWPLDQLQVVAGVDPAVGGAPNCRNTGFVDAIKAAVPQLPASNYYDVDMRTGELGPVAGAIAATTDWLTAHPDAKYIIATSINDDRAYGIAQAMKQAGRGDAAVDGIVVGKNAEKVALDAVRAGDTPLVGTVSFFGNKYGDDVIPLALDILAGKPVPSIVSVAHEVISKANIDTHYPQ</sequence>
<evidence type="ECO:0000256" key="2">
    <source>
        <dbReference type="ARBA" id="ARBA00007639"/>
    </source>
</evidence>
<comment type="similarity">
    <text evidence="2">Belongs to the bacterial solute-binding protein 2 family.</text>
</comment>
<dbReference type="PANTHER" id="PTHR46847:SF1">
    <property type="entry name" value="D-ALLOSE-BINDING PERIPLASMIC PROTEIN-RELATED"/>
    <property type="match status" value="1"/>
</dbReference>
<dbReference type="Proteomes" id="UP001596150">
    <property type="component" value="Unassembled WGS sequence"/>
</dbReference>
<dbReference type="RefSeq" id="WP_266344468.1">
    <property type="nucleotide sequence ID" value="NZ_JAPKNH010000005.1"/>
</dbReference>
<dbReference type="Gene3D" id="3.40.50.2300">
    <property type="match status" value="2"/>
</dbReference>
<evidence type="ECO:0000313" key="6">
    <source>
        <dbReference type="EMBL" id="MFC5518770.1"/>
    </source>
</evidence>
<feature type="signal peptide" evidence="4">
    <location>
        <begin position="1"/>
        <end position="26"/>
    </location>
</feature>
<evidence type="ECO:0000256" key="3">
    <source>
        <dbReference type="ARBA" id="ARBA00022729"/>
    </source>
</evidence>
<dbReference type="PANTHER" id="PTHR46847">
    <property type="entry name" value="D-ALLOSE-BINDING PERIPLASMIC PROTEIN-RELATED"/>
    <property type="match status" value="1"/>
</dbReference>
<comment type="subcellular location">
    <subcellularLocation>
        <location evidence="1">Cell envelope</location>
    </subcellularLocation>
</comment>
<name>A0ABW0Q2G7_9HYPH</name>
<keyword evidence="3 4" id="KW-0732">Signal</keyword>
<dbReference type="CDD" id="cd01536">
    <property type="entry name" value="PBP1_ABC_sugar_binding-like"/>
    <property type="match status" value="1"/>
</dbReference>
<keyword evidence="7" id="KW-1185">Reference proteome</keyword>
<gene>
    <name evidence="6" type="ORF">ACFPP9_23545</name>
</gene>
<reference evidence="7" key="1">
    <citation type="journal article" date="2019" name="Int. J. Syst. Evol. Microbiol.">
        <title>The Global Catalogue of Microorganisms (GCM) 10K type strain sequencing project: providing services to taxonomists for standard genome sequencing and annotation.</title>
        <authorList>
            <consortium name="The Broad Institute Genomics Platform"/>
            <consortium name="The Broad Institute Genome Sequencing Center for Infectious Disease"/>
            <person name="Wu L."/>
            <person name="Ma J."/>
        </authorList>
    </citation>
    <scope>NUCLEOTIDE SEQUENCE [LARGE SCALE GENOMIC DNA]</scope>
    <source>
        <strain evidence="7">KACC 12633</strain>
    </source>
</reference>
<feature type="domain" description="Periplasmic binding protein" evidence="5">
    <location>
        <begin position="102"/>
        <end position="357"/>
    </location>
</feature>
<dbReference type="SUPFAM" id="SSF53822">
    <property type="entry name" value="Periplasmic binding protein-like I"/>
    <property type="match status" value="1"/>
</dbReference>
<comment type="caution">
    <text evidence="6">The sequence shown here is derived from an EMBL/GenBank/DDBJ whole genome shotgun (WGS) entry which is preliminary data.</text>
</comment>
<feature type="chain" id="PRO_5045692593" evidence="4">
    <location>
        <begin position="27"/>
        <end position="381"/>
    </location>
</feature>
<dbReference type="InterPro" id="IPR025997">
    <property type="entry name" value="SBP_2_dom"/>
</dbReference>
<organism evidence="6 7">
    <name type="scientific">Kaistia terrae</name>
    <dbReference type="NCBI Taxonomy" id="537017"/>
    <lineage>
        <taxon>Bacteria</taxon>
        <taxon>Pseudomonadati</taxon>
        <taxon>Pseudomonadota</taxon>
        <taxon>Alphaproteobacteria</taxon>
        <taxon>Hyphomicrobiales</taxon>
        <taxon>Kaistiaceae</taxon>
        <taxon>Kaistia</taxon>
    </lineage>
</organism>
<protein>
    <submittedName>
        <fullName evidence="6">Sugar ABC transporter substrate-binding protein</fullName>
    </submittedName>
</protein>
<dbReference type="EMBL" id="JBHSML010000014">
    <property type="protein sequence ID" value="MFC5518770.1"/>
    <property type="molecule type" value="Genomic_DNA"/>
</dbReference>
<dbReference type="InterPro" id="IPR028082">
    <property type="entry name" value="Peripla_BP_I"/>
</dbReference>
<evidence type="ECO:0000256" key="1">
    <source>
        <dbReference type="ARBA" id="ARBA00004196"/>
    </source>
</evidence>
<dbReference type="Pfam" id="PF13407">
    <property type="entry name" value="Peripla_BP_4"/>
    <property type="match status" value="1"/>
</dbReference>
<evidence type="ECO:0000256" key="4">
    <source>
        <dbReference type="SAM" id="SignalP"/>
    </source>
</evidence>
<evidence type="ECO:0000259" key="5">
    <source>
        <dbReference type="Pfam" id="PF13407"/>
    </source>
</evidence>
<evidence type="ECO:0000313" key="7">
    <source>
        <dbReference type="Proteomes" id="UP001596150"/>
    </source>
</evidence>